<dbReference type="PROSITE" id="PS51257">
    <property type="entry name" value="PROKAR_LIPOPROTEIN"/>
    <property type="match status" value="1"/>
</dbReference>
<evidence type="ECO:0000313" key="3">
    <source>
        <dbReference type="Proteomes" id="UP000536835"/>
    </source>
</evidence>
<evidence type="ECO:0000256" key="1">
    <source>
        <dbReference type="SAM" id="SignalP"/>
    </source>
</evidence>
<dbReference type="EMBL" id="JABFCX010000002">
    <property type="protein sequence ID" value="NNU15659.1"/>
    <property type="molecule type" value="Genomic_DNA"/>
</dbReference>
<organism evidence="2 3">
    <name type="scientific">Parvularcula mediterranea</name>
    <dbReference type="NCBI Taxonomy" id="2732508"/>
    <lineage>
        <taxon>Bacteria</taxon>
        <taxon>Pseudomonadati</taxon>
        <taxon>Pseudomonadota</taxon>
        <taxon>Alphaproteobacteria</taxon>
        <taxon>Parvularculales</taxon>
        <taxon>Parvularculaceae</taxon>
        <taxon>Parvularcula</taxon>
    </lineage>
</organism>
<sequence length="149" mass="16151">MRSDTQRLIKLFGTAAIAAILAACADTSGGRDLRVGASDKTSAVTTVNRYLWTASLETIDFMPIAMVDPVAGVVTTDWFASQQAPDERFRVNVLVLDTALRADALRVNVFKQVRVGGQWSDASSNPNTAREIENAILTRARELRLNAVG</sequence>
<gene>
    <name evidence="2" type="ORF">HK107_04925</name>
</gene>
<evidence type="ECO:0000313" key="2">
    <source>
        <dbReference type="EMBL" id="NNU15659.1"/>
    </source>
</evidence>
<dbReference type="InterPro" id="IPR021959">
    <property type="entry name" value="DUF3576"/>
</dbReference>
<accession>A0A7Y3RKC0</accession>
<feature type="chain" id="PRO_5031507969" evidence="1">
    <location>
        <begin position="26"/>
        <end position="149"/>
    </location>
</feature>
<dbReference type="RefSeq" id="WP_173197284.1">
    <property type="nucleotide sequence ID" value="NZ_JABFCX010000002.1"/>
</dbReference>
<proteinExistence type="predicted"/>
<feature type="signal peptide" evidence="1">
    <location>
        <begin position="1"/>
        <end position="25"/>
    </location>
</feature>
<reference evidence="2 3" key="1">
    <citation type="submission" date="2020-05" db="EMBL/GenBank/DDBJ databases">
        <title>Parvularcula mediterraneae sp. nov., isolated from polypropylene straw from shallow seawater of the seashore of Laganas in Zakynthos island, Greece.</title>
        <authorList>
            <person name="Szabo I."/>
            <person name="Al-Omari J."/>
            <person name="Rado J."/>
            <person name="Szerdahelyi G.S."/>
        </authorList>
    </citation>
    <scope>NUCLEOTIDE SEQUENCE [LARGE SCALE GENOMIC DNA]</scope>
    <source>
        <strain evidence="2 3">ZS-1/3</strain>
    </source>
</reference>
<dbReference type="AlphaFoldDB" id="A0A7Y3RKC0"/>
<dbReference type="Proteomes" id="UP000536835">
    <property type="component" value="Unassembled WGS sequence"/>
</dbReference>
<dbReference type="Pfam" id="PF12100">
    <property type="entry name" value="DUF3576"/>
    <property type="match status" value="1"/>
</dbReference>
<name>A0A7Y3RKC0_9PROT</name>
<keyword evidence="3" id="KW-1185">Reference proteome</keyword>
<keyword evidence="1" id="KW-0732">Signal</keyword>
<protein>
    <submittedName>
        <fullName evidence="2">DUF3576 domain-containing protein</fullName>
    </submittedName>
</protein>
<comment type="caution">
    <text evidence="2">The sequence shown here is derived from an EMBL/GenBank/DDBJ whole genome shotgun (WGS) entry which is preliminary data.</text>
</comment>